<comment type="caution">
    <text evidence="3">The sequence shown here is derived from an EMBL/GenBank/DDBJ whole genome shotgun (WGS) entry which is preliminary data.</text>
</comment>
<feature type="region of interest" description="Disordered" evidence="1">
    <location>
        <begin position="134"/>
        <end position="188"/>
    </location>
</feature>
<dbReference type="InterPro" id="IPR029058">
    <property type="entry name" value="AB_hydrolase_fold"/>
</dbReference>
<evidence type="ECO:0000256" key="1">
    <source>
        <dbReference type="SAM" id="MobiDB-lite"/>
    </source>
</evidence>
<name>A0A139H9W2_9PEZI</name>
<feature type="compositionally biased region" description="Basic and acidic residues" evidence="1">
    <location>
        <begin position="697"/>
        <end position="707"/>
    </location>
</feature>
<dbReference type="Pfam" id="PF00561">
    <property type="entry name" value="Abhydrolase_1"/>
    <property type="match status" value="1"/>
</dbReference>
<protein>
    <recommendedName>
        <fullName evidence="2">AB hydrolase-1 domain-containing protein</fullName>
    </recommendedName>
</protein>
<dbReference type="AlphaFoldDB" id="A0A139H9W2"/>
<reference evidence="3 4" key="1">
    <citation type="submission" date="2015-07" db="EMBL/GenBank/DDBJ databases">
        <title>Comparative genomics of the Sigatoka disease complex on banana suggests a link between parallel evolutionary changes in Pseudocercospora fijiensis and Pseudocercospora eumusae and increased virulence on the banana host.</title>
        <authorList>
            <person name="Chang T.-C."/>
            <person name="Salvucci A."/>
            <person name="Crous P.W."/>
            <person name="Stergiopoulos I."/>
        </authorList>
    </citation>
    <scope>NUCLEOTIDE SEQUENCE [LARGE SCALE GENOMIC DNA]</scope>
    <source>
        <strain evidence="3 4">CBS 114824</strain>
    </source>
</reference>
<organism evidence="3 4">
    <name type="scientific">Pseudocercospora eumusae</name>
    <dbReference type="NCBI Taxonomy" id="321146"/>
    <lineage>
        <taxon>Eukaryota</taxon>
        <taxon>Fungi</taxon>
        <taxon>Dikarya</taxon>
        <taxon>Ascomycota</taxon>
        <taxon>Pezizomycotina</taxon>
        <taxon>Dothideomycetes</taxon>
        <taxon>Dothideomycetidae</taxon>
        <taxon>Mycosphaerellales</taxon>
        <taxon>Mycosphaerellaceae</taxon>
        <taxon>Pseudocercospora</taxon>
    </lineage>
</organism>
<evidence type="ECO:0000259" key="2">
    <source>
        <dbReference type="Pfam" id="PF00561"/>
    </source>
</evidence>
<dbReference type="InterPro" id="IPR018714">
    <property type="entry name" value="DUF2237"/>
</dbReference>
<dbReference type="PANTHER" id="PTHR37466:SF1">
    <property type="entry name" value="SLR1628 PROTEIN"/>
    <property type="match status" value="1"/>
</dbReference>
<feature type="compositionally biased region" description="Basic and acidic residues" evidence="1">
    <location>
        <begin position="134"/>
        <end position="163"/>
    </location>
</feature>
<dbReference type="Gene3D" id="3.30.56.110">
    <property type="entry name" value="Protein of unknown function DUF2237"/>
    <property type="match status" value="1"/>
</dbReference>
<dbReference type="OrthoDB" id="190201at2759"/>
<evidence type="ECO:0000313" key="4">
    <source>
        <dbReference type="Proteomes" id="UP000070133"/>
    </source>
</evidence>
<sequence>MAHKPQKSTKPMMENNNVAGGRLALFSKDPPTGFFRDGFCRTGPEDSGNHSIAATMTSEFLDFTASKGNNLKDVGVKPGQKWCLCASRWQEAMKAAQEGQLSKEAVPKVNLSATHEAALDQVSYKDLRSFAAEGEAHGNHRQESHHNPEGNGKVAKEHGEISSHDLSLAPGAGSHMKTGEVKGTTEDQTTEASNLGYITDMRLTTICTALFVCIVGPAFAAEEHCKEVEVPVTVRATVPALPETFDLPSISNYVHLWLGFVFNLPAQGKYTIRATHCTSTVRDPENNGRLQMLVHGICGSRHFFSGLESPSLGIEAFGGKNYSYVDYALSKGYDTLAVDRLGNGRSDKPDPFLVVHLPAQIEAMNSLLEQIRAGALGRIPREIIWYGHSWGSILGHGLTTKYPNAIERLVLNGWTAFIDKAAITRLSKLGWGYLQPSSQEGMIQMNFWGSGTEFDGAHYDIAITKQMWMQGGTVAFGELLTSSLLNGVPSASFKGKVLVVTGQHDDFFCATSYRAGHVDCGSGDKNGLGGSWAYVPDDKSILARTGQKAFPRASRFDYFVPPNTGHCLHQHYTQKLSADTTEAWLRETLPTSARVSRSGADAVGKGADAERQSVDATIADNFTYLNDGDLYAPNAQRDRLVPQRRNIEYVWHNCDNISLRYVVTGKAGTGNDSTAAPVRWILELGSKNSPADLFDAYKDPKEEDCNSKSRKRDVSANIQNFRQT</sequence>
<gene>
    <name evidence="3" type="ORF">AC578_6890</name>
</gene>
<evidence type="ECO:0000313" key="3">
    <source>
        <dbReference type="EMBL" id="KXS99226.1"/>
    </source>
</evidence>
<accession>A0A139H9W2</accession>
<proteinExistence type="predicted"/>
<dbReference type="InterPro" id="IPR000073">
    <property type="entry name" value="AB_hydrolase_1"/>
</dbReference>
<dbReference type="EMBL" id="LFZN01000096">
    <property type="protein sequence ID" value="KXS99226.1"/>
    <property type="molecule type" value="Genomic_DNA"/>
</dbReference>
<keyword evidence="4" id="KW-1185">Reference proteome</keyword>
<dbReference type="Proteomes" id="UP000070133">
    <property type="component" value="Unassembled WGS sequence"/>
</dbReference>
<dbReference type="SUPFAM" id="SSF53474">
    <property type="entry name" value="alpha/beta-Hydrolases"/>
    <property type="match status" value="1"/>
</dbReference>
<feature type="domain" description="AB hydrolase-1" evidence="2">
    <location>
        <begin position="293"/>
        <end position="441"/>
    </location>
</feature>
<feature type="region of interest" description="Disordered" evidence="1">
    <location>
        <begin position="697"/>
        <end position="724"/>
    </location>
</feature>
<dbReference type="PANTHER" id="PTHR37466">
    <property type="entry name" value="SLR1628 PROTEIN"/>
    <property type="match status" value="1"/>
</dbReference>
<dbReference type="Gene3D" id="3.40.50.1820">
    <property type="entry name" value="alpha/beta hydrolase"/>
    <property type="match status" value="1"/>
</dbReference>
<dbReference type="Pfam" id="PF09996">
    <property type="entry name" value="DUF2237"/>
    <property type="match status" value="1"/>
</dbReference>